<protein>
    <submittedName>
        <fullName evidence="2">Uncharacterized protein</fullName>
    </submittedName>
</protein>
<reference evidence="2" key="1">
    <citation type="submission" date="2020-06" db="EMBL/GenBank/DDBJ databases">
        <authorList>
            <consortium name="Plant Systems Biology data submission"/>
        </authorList>
    </citation>
    <scope>NUCLEOTIDE SEQUENCE</scope>
    <source>
        <strain evidence="2">D6</strain>
    </source>
</reference>
<comment type="caution">
    <text evidence="2">The sequence shown here is derived from an EMBL/GenBank/DDBJ whole genome shotgun (WGS) entry which is preliminary data.</text>
</comment>
<name>A0A9N8HKJ0_9STRA</name>
<keyword evidence="3" id="KW-1185">Reference proteome</keyword>
<evidence type="ECO:0000313" key="3">
    <source>
        <dbReference type="Proteomes" id="UP001153069"/>
    </source>
</evidence>
<proteinExistence type="predicted"/>
<evidence type="ECO:0000313" key="2">
    <source>
        <dbReference type="EMBL" id="CAB9517256.1"/>
    </source>
</evidence>
<dbReference type="EMBL" id="CAICTM010000842">
    <property type="protein sequence ID" value="CAB9517256.1"/>
    <property type="molecule type" value="Genomic_DNA"/>
</dbReference>
<accession>A0A9N8HKJ0</accession>
<sequence>MDYIKDVPGRLFSFRYAMINEEVETENSEGHFPPLCDTALLFLFCANQQMDSKLHQKAPSAFKILMERDTMSQVSMSMLDEDCKFRDFRYNCLRDRAPPAQKKAHYTRLALHEEKADQCLLIVDYRLAGAKGVSIEGTAPSGLKLPNGWDMYLSYDNVPGTWETNPYGDFFVTKCDEILLETCMDYTKVMLPVFPHSVLPDKESKLYQLLTNGGKYETGVLLEEDGSGYDRLREFHFPIPSPGALSLLNKEVDQYTQNKIKGLNRSIGAMAKWCVKSHNPEIEDQKMSVTIAGCIQVSKTGNRSTRTEVPHRENKTEVLKQWVGGATLKKGQLPPLLEEDPEFHPWAPHQNNTSHGRVLPRNGRGNFPMANIERMNGWFASGEVEDWSTDKEGFSHIRNYCQDSQGTKNKKKSCSQSRGRNSGRQREDNNW</sequence>
<dbReference type="AlphaFoldDB" id="A0A9N8HKJ0"/>
<feature type="region of interest" description="Disordered" evidence="1">
    <location>
        <begin position="403"/>
        <end position="431"/>
    </location>
</feature>
<gene>
    <name evidence="2" type="ORF">SEMRO_843_G209830.1</name>
</gene>
<organism evidence="2 3">
    <name type="scientific">Seminavis robusta</name>
    <dbReference type="NCBI Taxonomy" id="568900"/>
    <lineage>
        <taxon>Eukaryota</taxon>
        <taxon>Sar</taxon>
        <taxon>Stramenopiles</taxon>
        <taxon>Ochrophyta</taxon>
        <taxon>Bacillariophyta</taxon>
        <taxon>Bacillariophyceae</taxon>
        <taxon>Bacillariophycidae</taxon>
        <taxon>Naviculales</taxon>
        <taxon>Naviculaceae</taxon>
        <taxon>Seminavis</taxon>
    </lineage>
</organism>
<dbReference type="Proteomes" id="UP001153069">
    <property type="component" value="Unassembled WGS sequence"/>
</dbReference>
<evidence type="ECO:0000256" key="1">
    <source>
        <dbReference type="SAM" id="MobiDB-lite"/>
    </source>
</evidence>